<dbReference type="InterPro" id="IPR001789">
    <property type="entry name" value="Sig_transdc_resp-reg_receiver"/>
</dbReference>
<dbReference type="InterPro" id="IPR020449">
    <property type="entry name" value="Tscrpt_reg_AraC-type_HTH"/>
</dbReference>
<dbReference type="EMBL" id="DXBG01000087">
    <property type="protein sequence ID" value="HIZ64981.1"/>
    <property type="molecule type" value="Genomic_DNA"/>
</dbReference>
<keyword evidence="3" id="KW-0238">DNA-binding</keyword>
<dbReference type="PROSITE" id="PS01124">
    <property type="entry name" value="HTH_ARAC_FAMILY_2"/>
    <property type="match status" value="1"/>
</dbReference>
<feature type="modified residue" description="4-aspartylphosphate" evidence="6">
    <location>
        <position position="56"/>
    </location>
</feature>
<dbReference type="GO" id="GO:0043565">
    <property type="term" value="F:sequence-specific DNA binding"/>
    <property type="evidence" value="ECO:0007669"/>
    <property type="project" value="InterPro"/>
</dbReference>
<dbReference type="Gene3D" id="3.40.50.2300">
    <property type="match status" value="1"/>
</dbReference>
<reference evidence="9" key="1">
    <citation type="journal article" date="2021" name="PeerJ">
        <title>Extensive microbial diversity within the chicken gut microbiome revealed by metagenomics and culture.</title>
        <authorList>
            <person name="Gilroy R."/>
            <person name="Ravi A."/>
            <person name="Getino M."/>
            <person name="Pursley I."/>
            <person name="Horton D.L."/>
            <person name="Alikhan N.F."/>
            <person name="Baker D."/>
            <person name="Gharbi K."/>
            <person name="Hall N."/>
            <person name="Watson M."/>
            <person name="Adriaenssens E.M."/>
            <person name="Foster-Nyarko E."/>
            <person name="Jarju S."/>
            <person name="Secka A."/>
            <person name="Antonio M."/>
            <person name="Oren A."/>
            <person name="Chaudhuri R.R."/>
            <person name="La Ragione R."/>
            <person name="Hildebrand F."/>
            <person name="Pallen M.J."/>
        </authorList>
    </citation>
    <scope>NUCLEOTIDE SEQUENCE</scope>
    <source>
        <strain evidence="9">1068</strain>
    </source>
</reference>
<evidence type="ECO:0000259" key="7">
    <source>
        <dbReference type="PROSITE" id="PS01124"/>
    </source>
</evidence>
<gene>
    <name evidence="9" type="ORF">H9809_03620</name>
</gene>
<evidence type="ECO:0000313" key="9">
    <source>
        <dbReference type="EMBL" id="HIZ64981.1"/>
    </source>
</evidence>
<protein>
    <recommendedName>
        <fullName evidence="1">Stage 0 sporulation protein A homolog</fullName>
    </recommendedName>
</protein>
<dbReference type="GO" id="GO:0000160">
    <property type="term" value="P:phosphorelay signal transduction system"/>
    <property type="evidence" value="ECO:0007669"/>
    <property type="project" value="InterPro"/>
</dbReference>
<reference evidence="9" key="2">
    <citation type="submission" date="2021-04" db="EMBL/GenBank/DDBJ databases">
        <authorList>
            <person name="Gilroy R."/>
        </authorList>
    </citation>
    <scope>NUCLEOTIDE SEQUENCE</scope>
    <source>
        <strain evidence="9">1068</strain>
    </source>
</reference>
<dbReference type="PANTHER" id="PTHR43280">
    <property type="entry name" value="ARAC-FAMILY TRANSCRIPTIONAL REGULATOR"/>
    <property type="match status" value="1"/>
</dbReference>
<feature type="domain" description="Response regulatory" evidence="8">
    <location>
        <begin position="4"/>
        <end position="121"/>
    </location>
</feature>
<keyword evidence="6" id="KW-0597">Phosphoprotein</keyword>
<dbReference type="SMART" id="SM00448">
    <property type="entry name" value="REC"/>
    <property type="match status" value="1"/>
</dbReference>
<evidence type="ECO:0000313" key="10">
    <source>
        <dbReference type="Proteomes" id="UP000824056"/>
    </source>
</evidence>
<dbReference type="Pfam" id="PF00072">
    <property type="entry name" value="Response_reg"/>
    <property type="match status" value="1"/>
</dbReference>
<name>A0A9D2FQU1_9FIRM</name>
<dbReference type="Pfam" id="PF12833">
    <property type="entry name" value="HTH_18"/>
    <property type="match status" value="1"/>
</dbReference>
<dbReference type="AlphaFoldDB" id="A0A9D2FQU1"/>
<accession>A0A9D2FQU1</accession>
<dbReference type="InterPro" id="IPR018060">
    <property type="entry name" value="HTH_AraC"/>
</dbReference>
<proteinExistence type="predicted"/>
<sequence length="547" mass="63283">MNQNLLIVDDEQEILLGLEELFKYEFEREIGVYTANSAFEALRLLNTIRFDVVLTDIKMPGMDGIALFEKIKENWPRCKTVFLTGFRNFDDMYRIINHKDIKYILKTEEDQVIMDAVGEFLDQGQAELEEERRKISRRQEAQKARQWLRREALDGILSGDLEEAEAKQRLAELEVDICLSAPALAFLIRVDNKWKKGGQEGRYYHTERLSQIIHENFPKKLMLYIHILDEANALALIQPKEWEEEPDWKQIFVLASGALEYAQEIFPGVCGTTFSAVVSSKPKKMQELGQALEQLRNIMTGYLGGTQNCIFNEESMPKPEQQERSYRSSSMLTAMYSCLELHKKEDYQGLLEDCLKRIIQRSSRHDPVALEAYYNVSTLLLRFINENHLEQEMAFKVGLYKLTTLDAHENWQEAAAYLRQVSDAVFSLLDKNEDILAKRALKRVIVYIEDHLSEDLSLTRLADVGGFNASYFSRLFKQITGETVSDYVTHKRMELAKKLLKDGNVKIQEIAGKTGYTSPQSFTRTFHKELGVSPKEYRESIAAQRYQ</sequence>
<dbReference type="SMART" id="SM00342">
    <property type="entry name" value="HTH_ARAC"/>
    <property type="match status" value="1"/>
</dbReference>
<evidence type="ECO:0000256" key="4">
    <source>
        <dbReference type="ARBA" id="ARBA00023163"/>
    </source>
</evidence>
<evidence type="ECO:0000256" key="3">
    <source>
        <dbReference type="ARBA" id="ARBA00023125"/>
    </source>
</evidence>
<dbReference type="SUPFAM" id="SSF46689">
    <property type="entry name" value="Homeodomain-like"/>
    <property type="match status" value="2"/>
</dbReference>
<dbReference type="PANTHER" id="PTHR43280:SF2">
    <property type="entry name" value="HTH-TYPE TRANSCRIPTIONAL REGULATOR EXSA"/>
    <property type="match status" value="1"/>
</dbReference>
<evidence type="ECO:0000256" key="1">
    <source>
        <dbReference type="ARBA" id="ARBA00018672"/>
    </source>
</evidence>
<evidence type="ECO:0000259" key="8">
    <source>
        <dbReference type="PROSITE" id="PS50110"/>
    </source>
</evidence>
<comment type="caution">
    <text evidence="9">The sequence shown here is derived from an EMBL/GenBank/DDBJ whole genome shotgun (WGS) entry which is preliminary data.</text>
</comment>
<comment type="function">
    <text evidence="5">May play the central regulatory role in sporulation. It may be an element of the effector pathway responsible for the activation of sporulation genes in response to nutritional stress. Spo0A may act in concert with spo0H (a sigma factor) to control the expression of some genes that are critical to the sporulation process.</text>
</comment>
<dbReference type="PROSITE" id="PS50110">
    <property type="entry name" value="RESPONSE_REGULATORY"/>
    <property type="match status" value="1"/>
</dbReference>
<dbReference type="Proteomes" id="UP000824056">
    <property type="component" value="Unassembled WGS sequence"/>
</dbReference>
<evidence type="ECO:0000256" key="2">
    <source>
        <dbReference type="ARBA" id="ARBA00023015"/>
    </source>
</evidence>
<dbReference type="CDD" id="cd17536">
    <property type="entry name" value="REC_YesN-like"/>
    <property type="match status" value="1"/>
</dbReference>
<keyword evidence="4" id="KW-0804">Transcription</keyword>
<evidence type="ECO:0000256" key="6">
    <source>
        <dbReference type="PROSITE-ProRule" id="PRU00169"/>
    </source>
</evidence>
<dbReference type="InterPro" id="IPR009057">
    <property type="entry name" value="Homeodomain-like_sf"/>
</dbReference>
<organism evidence="9 10">
    <name type="scientific">Candidatus Blautia pullicola</name>
    <dbReference type="NCBI Taxonomy" id="2838498"/>
    <lineage>
        <taxon>Bacteria</taxon>
        <taxon>Bacillati</taxon>
        <taxon>Bacillota</taxon>
        <taxon>Clostridia</taxon>
        <taxon>Lachnospirales</taxon>
        <taxon>Lachnospiraceae</taxon>
        <taxon>Blautia</taxon>
    </lineage>
</organism>
<dbReference type="PRINTS" id="PR00032">
    <property type="entry name" value="HTHARAC"/>
</dbReference>
<dbReference type="Gene3D" id="1.10.10.60">
    <property type="entry name" value="Homeodomain-like"/>
    <property type="match status" value="2"/>
</dbReference>
<dbReference type="GO" id="GO:0003700">
    <property type="term" value="F:DNA-binding transcription factor activity"/>
    <property type="evidence" value="ECO:0007669"/>
    <property type="project" value="InterPro"/>
</dbReference>
<dbReference type="SUPFAM" id="SSF52172">
    <property type="entry name" value="CheY-like"/>
    <property type="match status" value="1"/>
</dbReference>
<keyword evidence="2" id="KW-0805">Transcription regulation</keyword>
<evidence type="ECO:0000256" key="5">
    <source>
        <dbReference type="ARBA" id="ARBA00024867"/>
    </source>
</evidence>
<feature type="domain" description="HTH araC/xylS-type" evidence="7">
    <location>
        <begin position="442"/>
        <end position="540"/>
    </location>
</feature>
<dbReference type="InterPro" id="IPR011006">
    <property type="entry name" value="CheY-like_superfamily"/>
</dbReference>